<dbReference type="SUPFAM" id="SSF81301">
    <property type="entry name" value="Nucleotidyltransferase"/>
    <property type="match status" value="1"/>
</dbReference>
<feature type="domain" description="Polymerase nucleotidyl transferase" evidence="1">
    <location>
        <begin position="13"/>
        <end position="65"/>
    </location>
</feature>
<organism evidence="2 3">
    <name type="scientific">Candidatus Nanohalococcus occultus</name>
    <dbReference type="NCBI Taxonomy" id="2978047"/>
    <lineage>
        <taxon>Archaea</taxon>
        <taxon>Candidatus Nanohalarchaeota</taxon>
        <taxon>Candidatus Nanohalarchaeota incertae sedis</taxon>
        <taxon>Candidatus Nanohalococcus</taxon>
    </lineage>
</organism>
<dbReference type="InterPro" id="IPR002934">
    <property type="entry name" value="Polymerase_NTP_transf_dom"/>
</dbReference>
<protein>
    <submittedName>
        <fullName evidence="2">Minimal nucleotidyltransferase</fullName>
    </submittedName>
</protein>
<evidence type="ECO:0000313" key="2">
    <source>
        <dbReference type="EMBL" id="WEL19797.1"/>
    </source>
</evidence>
<dbReference type="Gene3D" id="3.30.460.10">
    <property type="entry name" value="Beta Polymerase, domain 2"/>
    <property type="match status" value="1"/>
</dbReference>
<dbReference type="InterPro" id="IPR043519">
    <property type="entry name" value="NT_sf"/>
</dbReference>
<evidence type="ECO:0000313" key="3">
    <source>
        <dbReference type="Proteomes" id="UP001218034"/>
    </source>
</evidence>
<name>A0ABY8CF37_9ARCH</name>
<proteinExistence type="predicted"/>
<accession>A0ABY8CF37</accession>
<dbReference type="InterPro" id="IPR052548">
    <property type="entry name" value="Type_VII_TA_antitoxin"/>
</dbReference>
<dbReference type="Proteomes" id="UP001218034">
    <property type="component" value="Chromosome"/>
</dbReference>
<sequence>MYIASDEEIQEFADKATELLDGRVQKIILYGSYARNEHTPGSDIDLLILVDEKNGYDRERVSELAGKWFEERNLLFSPTVLEVQDFNEKLKAGYSFHENVDDEGIEI</sequence>
<dbReference type="EMBL" id="CP104395">
    <property type="protein sequence ID" value="WEL19797.1"/>
    <property type="molecule type" value="Genomic_DNA"/>
</dbReference>
<reference evidence="2 3" key="1">
    <citation type="submission" date="2022-09" db="EMBL/GenBank/DDBJ databases">
        <title>Xylan utilization by haloarchaea-nanohaloarchaea associations.</title>
        <authorList>
            <person name="Yakimov M."/>
        </authorList>
    </citation>
    <scope>NUCLEOTIDE SEQUENCE [LARGE SCALE GENOMIC DNA]</scope>
    <source>
        <strain evidence="2 3">SVXNc</strain>
    </source>
</reference>
<dbReference type="PANTHER" id="PTHR33933:SF1">
    <property type="entry name" value="PROTEIN ADENYLYLTRANSFERASE MNTA-RELATED"/>
    <property type="match status" value="1"/>
</dbReference>
<evidence type="ECO:0000259" key="1">
    <source>
        <dbReference type="Pfam" id="PF01909"/>
    </source>
</evidence>
<dbReference type="Pfam" id="PF01909">
    <property type="entry name" value="NTP_transf_2"/>
    <property type="match status" value="1"/>
</dbReference>
<keyword evidence="3" id="KW-1185">Reference proteome</keyword>
<dbReference type="RefSeq" id="WP_347721629.1">
    <property type="nucleotide sequence ID" value="NZ_CP104395.1"/>
</dbReference>
<gene>
    <name evidence="2" type="ORF">SVXNc_0790</name>
</gene>
<dbReference type="CDD" id="cd05403">
    <property type="entry name" value="NT_KNTase_like"/>
    <property type="match status" value="1"/>
</dbReference>
<dbReference type="PANTHER" id="PTHR33933">
    <property type="entry name" value="NUCLEOTIDYLTRANSFERASE"/>
    <property type="match status" value="1"/>
</dbReference>
<dbReference type="GeneID" id="90590227"/>